<evidence type="ECO:0000313" key="2">
    <source>
        <dbReference type="Proteomes" id="UP000013966"/>
    </source>
</evidence>
<evidence type="ECO:0000313" key="1">
    <source>
        <dbReference type="EMBL" id="BAN25919.1"/>
    </source>
</evidence>
<organism evidence="1 2">
    <name type="scientific">Caballeronia insecticola</name>
    <dbReference type="NCBI Taxonomy" id="758793"/>
    <lineage>
        <taxon>Bacteria</taxon>
        <taxon>Pseudomonadati</taxon>
        <taxon>Pseudomonadota</taxon>
        <taxon>Betaproteobacteria</taxon>
        <taxon>Burkholderiales</taxon>
        <taxon>Burkholderiaceae</taxon>
        <taxon>Caballeronia</taxon>
    </lineage>
</organism>
<dbReference type="Proteomes" id="UP000013966">
    <property type="component" value="Chromosome 2"/>
</dbReference>
<proteinExistence type="predicted"/>
<dbReference type="RefSeq" id="WP_016355347.1">
    <property type="nucleotide sequence ID" value="NC_021294.1"/>
</dbReference>
<dbReference type="AlphaFoldDB" id="R4WN09"/>
<dbReference type="HOGENOM" id="CLU_3096509_0_0_4"/>
<keyword evidence="2" id="KW-1185">Reference proteome</keyword>
<gene>
    <name evidence="1" type="ORF">BRPE64_BCDS12580</name>
</gene>
<dbReference type="KEGG" id="buo:BRPE64_BCDS12580"/>
<reference evidence="1 2" key="1">
    <citation type="journal article" date="2013" name="Genome Announc.">
        <title>Complete Genome Sequence of Burkholderia sp. Strain RPE64, Bacterial Symbiont of the Bean Bug Riptortus pedestris.</title>
        <authorList>
            <person name="Shibata T.F."/>
            <person name="Maeda T."/>
            <person name="Nikoh N."/>
            <person name="Yamaguchi K."/>
            <person name="Oshima K."/>
            <person name="Hattori M."/>
            <person name="Nishiyama T."/>
            <person name="Hasebe M."/>
            <person name="Fukatsu T."/>
            <person name="Kikuchi Y."/>
            <person name="Shigenobu S."/>
        </authorList>
    </citation>
    <scope>NUCLEOTIDE SEQUENCE [LARGE SCALE GENOMIC DNA]</scope>
</reference>
<dbReference type="PATRIC" id="fig|758793.3.peg.4167"/>
<reference evidence="1 2" key="2">
    <citation type="journal article" date="2018" name="Int. J. Syst. Evol. Microbiol.">
        <title>Burkholderia insecticola sp. nov., a gut symbiotic bacterium of the bean bug Riptortus pedestris.</title>
        <authorList>
            <person name="Takeshita K."/>
            <person name="Tamaki H."/>
            <person name="Ohbayashi T."/>
            <person name="Meng X.-Y."/>
            <person name="Sone T."/>
            <person name="Mitani Y."/>
            <person name="Peeters C."/>
            <person name="Kikuchi Y."/>
            <person name="Vandamme P."/>
        </authorList>
    </citation>
    <scope>NUCLEOTIDE SEQUENCE [LARGE SCALE GENOMIC DNA]</scope>
    <source>
        <strain evidence="1">RPE64</strain>
    </source>
</reference>
<dbReference type="EMBL" id="AP013059">
    <property type="protein sequence ID" value="BAN25919.1"/>
    <property type="molecule type" value="Genomic_DNA"/>
</dbReference>
<protein>
    <submittedName>
        <fullName evidence="1">Uncharacterized protein</fullName>
    </submittedName>
</protein>
<accession>R4WN09</accession>
<name>R4WN09_9BURK</name>
<sequence>MAKQESILREAMLQGAARVYRDEKYLKETNGDFIFLLLIFYALPSARIART</sequence>
<dbReference type="STRING" id="758793.BRPE64_BCDS12580"/>